<dbReference type="GO" id="GO:0004497">
    <property type="term" value="F:monooxygenase activity"/>
    <property type="evidence" value="ECO:0007669"/>
    <property type="project" value="UniProtKB-KW"/>
</dbReference>
<organism evidence="2 3">
    <name type="scientific">Teichococcus oryzae</name>
    <dbReference type="NCBI Taxonomy" id="1608942"/>
    <lineage>
        <taxon>Bacteria</taxon>
        <taxon>Pseudomonadati</taxon>
        <taxon>Pseudomonadota</taxon>
        <taxon>Alphaproteobacteria</taxon>
        <taxon>Acetobacterales</taxon>
        <taxon>Roseomonadaceae</taxon>
        <taxon>Roseomonas</taxon>
    </lineage>
</organism>
<dbReference type="InterPro" id="IPR007138">
    <property type="entry name" value="ABM_dom"/>
</dbReference>
<keyword evidence="2" id="KW-0560">Oxidoreductase</keyword>
<dbReference type="SUPFAM" id="SSF54909">
    <property type="entry name" value="Dimeric alpha+beta barrel"/>
    <property type="match status" value="1"/>
</dbReference>
<dbReference type="Proteomes" id="UP000322110">
    <property type="component" value="Unassembled WGS sequence"/>
</dbReference>
<dbReference type="RefSeq" id="WP_149810221.1">
    <property type="nucleotide sequence ID" value="NZ_VUKA01000001.1"/>
</dbReference>
<dbReference type="Gene3D" id="3.30.70.100">
    <property type="match status" value="1"/>
</dbReference>
<evidence type="ECO:0000259" key="1">
    <source>
        <dbReference type="PROSITE" id="PS51725"/>
    </source>
</evidence>
<reference evidence="2 3" key="1">
    <citation type="journal article" date="2015" name="Int. J. Syst. Evol. Microbiol.">
        <title>Roseomonas oryzae sp. nov., isolated from paddy rhizosphere soil.</title>
        <authorList>
            <person name="Ramaprasad E.V."/>
            <person name="Sasikala Ch."/>
            <person name="Ramana Ch.V."/>
        </authorList>
    </citation>
    <scope>NUCLEOTIDE SEQUENCE [LARGE SCALE GENOMIC DNA]</scope>
    <source>
        <strain evidence="2 3">KCTC 42542</strain>
    </source>
</reference>
<dbReference type="PANTHER" id="PTHR33336">
    <property type="entry name" value="QUINOL MONOOXYGENASE YGIN-RELATED"/>
    <property type="match status" value="1"/>
</dbReference>
<dbReference type="InterPro" id="IPR050744">
    <property type="entry name" value="AI-2_Isomerase_LsrG"/>
</dbReference>
<dbReference type="OrthoDB" id="287932at2"/>
<accession>A0A5B2TIH3</accession>
<dbReference type="Pfam" id="PF03992">
    <property type="entry name" value="ABM"/>
    <property type="match status" value="1"/>
</dbReference>
<proteinExistence type="predicted"/>
<dbReference type="EMBL" id="VUKA01000001">
    <property type="protein sequence ID" value="KAA2214282.1"/>
    <property type="molecule type" value="Genomic_DNA"/>
</dbReference>
<gene>
    <name evidence="2" type="ORF">F0Q34_00680</name>
</gene>
<dbReference type="PANTHER" id="PTHR33336:SF3">
    <property type="entry name" value="ABM DOMAIN-CONTAINING PROTEIN"/>
    <property type="match status" value="1"/>
</dbReference>
<keyword evidence="3" id="KW-1185">Reference proteome</keyword>
<comment type="caution">
    <text evidence="2">The sequence shown here is derived from an EMBL/GenBank/DDBJ whole genome shotgun (WGS) entry which is preliminary data.</text>
</comment>
<evidence type="ECO:0000313" key="2">
    <source>
        <dbReference type="EMBL" id="KAA2214282.1"/>
    </source>
</evidence>
<dbReference type="AlphaFoldDB" id="A0A5B2TIH3"/>
<feature type="domain" description="ABM" evidence="1">
    <location>
        <begin position="2"/>
        <end position="91"/>
    </location>
</feature>
<keyword evidence="2" id="KW-0503">Monooxygenase</keyword>
<protein>
    <submittedName>
        <fullName evidence="2">Antibiotic biosynthesis monooxygenase</fullName>
    </submittedName>
</protein>
<dbReference type="PROSITE" id="PS51725">
    <property type="entry name" value="ABM"/>
    <property type="match status" value="1"/>
</dbReference>
<sequence>MLHVIAEFTARPGQEEALRQALEEVLAPTRAEDGCHEYTLLGDAARPGHLILRETWRDDAALDAHFGQPHMKRLIARFDALLAAPPAIHRLRELG</sequence>
<dbReference type="InterPro" id="IPR011008">
    <property type="entry name" value="Dimeric_a/b-barrel"/>
</dbReference>
<name>A0A5B2TIH3_9PROT</name>
<evidence type="ECO:0000313" key="3">
    <source>
        <dbReference type="Proteomes" id="UP000322110"/>
    </source>
</evidence>